<dbReference type="EMBL" id="CP021023">
    <property type="protein sequence ID" value="ARN56756.1"/>
    <property type="molecule type" value="Genomic_DNA"/>
</dbReference>
<evidence type="ECO:0000259" key="2">
    <source>
        <dbReference type="Pfam" id="PF20382"/>
    </source>
</evidence>
<dbReference type="Pfam" id="PF20382">
    <property type="entry name" value="DUF6677"/>
    <property type="match status" value="1"/>
</dbReference>
<name>A0A1W6LLX2_9BACT</name>
<feature type="domain" description="DUF6677" evidence="2">
    <location>
        <begin position="18"/>
        <end position="125"/>
    </location>
</feature>
<keyword evidence="1" id="KW-1133">Transmembrane helix</keyword>
<dbReference type="AlphaFoldDB" id="A0A1W6LLX2"/>
<evidence type="ECO:0000256" key="1">
    <source>
        <dbReference type="SAM" id="Phobius"/>
    </source>
</evidence>
<keyword evidence="4" id="KW-1185">Reference proteome</keyword>
<keyword evidence="1" id="KW-0472">Membrane</keyword>
<sequence length="147" mass="15715">MAQKNSTFTDRIMFAASVALVGWVVPGGGYFLVRQKKKAAAVFVSLTVLFIAGLYIGSIGVVDRVNSIWWYYPQMVFSPVVAFIGNITASGDFPVYGKPAEIGQLYTGLAGLLNLICIFKASAVALHGDGVFDEESSKNRAAGKGKK</sequence>
<dbReference type="KEGG" id="pbp:STSP1_01147"/>
<evidence type="ECO:0000313" key="4">
    <source>
        <dbReference type="Proteomes" id="UP000193334"/>
    </source>
</evidence>
<feature type="transmembrane region" description="Helical" evidence="1">
    <location>
        <begin position="68"/>
        <end position="89"/>
    </location>
</feature>
<accession>A0A1W6LLX2</accession>
<feature type="transmembrane region" description="Helical" evidence="1">
    <location>
        <begin position="12"/>
        <end position="33"/>
    </location>
</feature>
<organism evidence="3 4">
    <name type="scientific">Sedimentisphaera salicampi</name>
    <dbReference type="NCBI Taxonomy" id="1941349"/>
    <lineage>
        <taxon>Bacteria</taxon>
        <taxon>Pseudomonadati</taxon>
        <taxon>Planctomycetota</taxon>
        <taxon>Phycisphaerae</taxon>
        <taxon>Sedimentisphaerales</taxon>
        <taxon>Sedimentisphaeraceae</taxon>
        <taxon>Sedimentisphaera</taxon>
    </lineage>
</organism>
<evidence type="ECO:0000313" key="3">
    <source>
        <dbReference type="EMBL" id="ARN56756.1"/>
    </source>
</evidence>
<reference evidence="4" key="1">
    <citation type="submission" date="2017-04" db="EMBL/GenBank/DDBJ databases">
        <title>Comparative genomics and description of representatives of a novel lineage of planctomycetes thriving in anoxic sediments.</title>
        <authorList>
            <person name="Spring S."/>
            <person name="Bunk B."/>
            <person name="Sproer C."/>
        </authorList>
    </citation>
    <scope>NUCLEOTIDE SEQUENCE [LARGE SCALE GENOMIC DNA]</scope>
    <source>
        <strain evidence="4">ST-PulAB-D4</strain>
    </source>
</reference>
<dbReference type="InterPro" id="IPR046499">
    <property type="entry name" value="DUF6677"/>
</dbReference>
<proteinExistence type="predicted"/>
<feature type="transmembrane region" description="Helical" evidence="1">
    <location>
        <begin position="40"/>
        <end position="62"/>
    </location>
</feature>
<dbReference type="STRING" id="1941349.STSP1_01147"/>
<dbReference type="RefSeq" id="WP_085755441.1">
    <property type="nucleotide sequence ID" value="NZ_CP021023.1"/>
</dbReference>
<dbReference type="Proteomes" id="UP000193334">
    <property type="component" value="Chromosome"/>
</dbReference>
<gene>
    <name evidence="3" type="ORF">STSP1_01147</name>
</gene>
<protein>
    <recommendedName>
        <fullName evidence="2">DUF6677 domain-containing protein</fullName>
    </recommendedName>
</protein>
<keyword evidence="1" id="KW-0812">Transmembrane</keyword>